<evidence type="ECO:0000259" key="4">
    <source>
        <dbReference type="PROSITE" id="PS50102"/>
    </source>
</evidence>
<evidence type="ECO:0000256" key="1">
    <source>
        <dbReference type="ARBA" id="ARBA00022884"/>
    </source>
</evidence>
<dbReference type="EMBL" id="KZ992806">
    <property type="protein sequence ID" value="RKP06852.1"/>
    <property type="molecule type" value="Genomic_DNA"/>
</dbReference>
<dbReference type="Pfam" id="PF00076">
    <property type="entry name" value="RRM_1"/>
    <property type="match status" value="1"/>
</dbReference>
<feature type="region of interest" description="Disordered" evidence="3">
    <location>
        <begin position="1"/>
        <end position="70"/>
    </location>
</feature>
<organism evidence="7 8">
    <name type="scientific">Thamnocephalis sphaerospora</name>
    <dbReference type="NCBI Taxonomy" id="78915"/>
    <lineage>
        <taxon>Eukaryota</taxon>
        <taxon>Fungi</taxon>
        <taxon>Fungi incertae sedis</taxon>
        <taxon>Zoopagomycota</taxon>
        <taxon>Zoopagomycotina</taxon>
        <taxon>Zoopagomycetes</taxon>
        <taxon>Zoopagales</taxon>
        <taxon>Sigmoideomycetaceae</taxon>
        <taxon>Thamnocephalis</taxon>
    </lineage>
</organism>
<evidence type="ECO:0000313" key="7">
    <source>
        <dbReference type="EMBL" id="RKP06852.1"/>
    </source>
</evidence>
<feature type="compositionally biased region" description="Acidic residues" evidence="3">
    <location>
        <begin position="608"/>
        <end position="623"/>
    </location>
</feature>
<dbReference type="GO" id="GO:0005634">
    <property type="term" value="C:nucleus"/>
    <property type="evidence" value="ECO:0007669"/>
    <property type="project" value="TreeGrafter"/>
</dbReference>
<dbReference type="GO" id="GO:0003723">
    <property type="term" value="F:RNA binding"/>
    <property type="evidence" value="ECO:0007669"/>
    <property type="project" value="UniProtKB-UniRule"/>
</dbReference>
<keyword evidence="1 2" id="KW-0694">RNA-binding</keyword>
<feature type="region of interest" description="Disordered" evidence="3">
    <location>
        <begin position="742"/>
        <end position="786"/>
    </location>
</feature>
<dbReference type="SMART" id="SM00648">
    <property type="entry name" value="SWAP"/>
    <property type="match status" value="1"/>
</dbReference>
<evidence type="ECO:0000259" key="6">
    <source>
        <dbReference type="PROSITE" id="PS51391"/>
    </source>
</evidence>
<dbReference type="AlphaFoldDB" id="A0A4P9XLZ0"/>
<feature type="compositionally biased region" description="Polar residues" evidence="3">
    <location>
        <begin position="97"/>
        <end position="106"/>
    </location>
</feature>
<dbReference type="Proteomes" id="UP000271241">
    <property type="component" value="Unassembled WGS sequence"/>
</dbReference>
<evidence type="ECO:0000256" key="3">
    <source>
        <dbReference type="SAM" id="MobiDB-lite"/>
    </source>
</evidence>
<dbReference type="InterPro" id="IPR012677">
    <property type="entry name" value="Nucleotide-bd_a/b_plait_sf"/>
</dbReference>
<feature type="compositionally biased region" description="Basic and acidic residues" evidence="3">
    <location>
        <begin position="61"/>
        <end position="70"/>
    </location>
</feature>
<feature type="domain" description="SURP motif" evidence="5">
    <location>
        <begin position="281"/>
        <end position="324"/>
    </location>
</feature>
<gene>
    <name evidence="7" type="ORF">THASP1DRAFT_31338</name>
</gene>
<dbReference type="InterPro" id="IPR035979">
    <property type="entry name" value="RBD_domain_sf"/>
</dbReference>
<feature type="domain" description="RRM" evidence="4">
    <location>
        <begin position="134"/>
        <end position="217"/>
    </location>
</feature>
<dbReference type="InterPro" id="IPR006569">
    <property type="entry name" value="CID_dom"/>
</dbReference>
<dbReference type="InterPro" id="IPR000504">
    <property type="entry name" value="RRM_dom"/>
</dbReference>
<protein>
    <submittedName>
        <fullName evidence="7">Uncharacterized protein</fullName>
    </submittedName>
</protein>
<sequence>MAGKAKPVAPARLTPVRSTPSRSAPSRPSHPSSTKTAPIAALPKPGRRNLFDEEDEEDEAEKDKILSDAQRKKRKLNVFMESLKRENEDLETRVGTRKSQSSTSGKDNGRQSLVPRTAFEGRQGSHDVGDPRTTNLFVSNIPEGIDEQTLAEHFGKYGSIASVKIMWPWSQEEKAQKAGRLCGFVAFMRRKDAEEALAKLNGAPLRGNPLACGWGKTVPLPTKPFYTARKETKQLTTGQPFNAQSPRRRSKGRSSGSTTQAKAEVLEVHVQKPKDRGTVHLIHRMVERVIRHGPRFEAAIMEREKNNPKFGFLFDHRHPNHVYYRWRLFASLNGDRSLGWRERPFRLFDEGAIWFPPTTHGEPREDRVSSMDISAESDAEYEQERECLPRGQFGPVARRRLIKMIRLHTEHEHNPEMLHRIGELSISHVDCANEVIDVITQSLLLPDTPYLAKLVRLRLVTEILRHSGQPIPGAWKLRAGFETSLPQIFAHFGHVFSTIASRLKADNFKRQVFDHLHAWETHSLFTHDQLSDFANKFDNANSTLKDTSEEINVETPVVPRVERVGFRPIGAASAEESAMHQEMVSIAASSAVTTQNGDETGARHDADKEEEADDADIDGEPMSELEPAACPPSARSDSEEDIDGAPITNMAYSDTHTAANANHADDDIDEDIDGLPIPAADDDDDDEEIDGLPMDVSSLETGHDRLPSELTEKVQRYQASLAAMPHLHADELARRVDAFRERLIHSQQVPPTGGTEPHATAPTTAAQQQPTGTQPSSVDDIDMFAA</sequence>
<feature type="region of interest" description="Disordered" evidence="3">
    <location>
        <begin position="87"/>
        <end position="113"/>
    </location>
</feature>
<dbReference type="InterPro" id="IPR000061">
    <property type="entry name" value="Surp"/>
</dbReference>
<dbReference type="OrthoDB" id="377209at2759"/>
<proteinExistence type="predicted"/>
<feature type="region of interest" description="Disordered" evidence="3">
    <location>
        <begin position="230"/>
        <end position="262"/>
    </location>
</feature>
<dbReference type="STRING" id="78915.A0A4P9XLZ0"/>
<dbReference type="InterPro" id="IPR008942">
    <property type="entry name" value="ENTH_VHS"/>
</dbReference>
<dbReference type="PANTHER" id="PTHR23140:SF0">
    <property type="entry name" value="U2 SNRNP-ASSOCIATED SURP MOTIF-CONTAINING PROTEIN"/>
    <property type="match status" value="1"/>
</dbReference>
<dbReference type="Pfam" id="PF01805">
    <property type="entry name" value="Surp"/>
    <property type="match status" value="1"/>
</dbReference>
<dbReference type="GO" id="GO:0006396">
    <property type="term" value="P:RNA processing"/>
    <property type="evidence" value="ECO:0007669"/>
    <property type="project" value="InterPro"/>
</dbReference>
<dbReference type="PROSITE" id="PS50128">
    <property type="entry name" value="SURP"/>
    <property type="match status" value="1"/>
</dbReference>
<feature type="compositionally biased region" description="Polar residues" evidence="3">
    <location>
        <begin position="234"/>
        <end position="245"/>
    </location>
</feature>
<feature type="compositionally biased region" description="Acidic residues" evidence="3">
    <location>
        <begin position="680"/>
        <end position="690"/>
    </location>
</feature>
<dbReference type="Gene3D" id="1.10.10.790">
    <property type="entry name" value="Surp module"/>
    <property type="match status" value="1"/>
</dbReference>
<dbReference type="SMART" id="SM00360">
    <property type="entry name" value="RRM"/>
    <property type="match status" value="1"/>
</dbReference>
<accession>A0A4P9XLZ0</accession>
<feature type="compositionally biased region" description="Low complexity" evidence="3">
    <location>
        <begin position="750"/>
        <end position="775"/>
    </location>
</feature>
<feature type="region of interest" description="Disordered" evidence="3">
    <location>
        <begin position="663"/>
        <end position="707"/>
    </location>
</feature>
<feature type="domain" description="CID" evidence="6">
    <location>
        <begin position="393"/>
        <end position="541"/>
    </location>
</feature>
<feature type="compositionally biased region" description="Low complexity" evidence="3">
    <location>
        <begin position="14"/>
        <end position="34"/>
    </location>
</feature>
<dbReference type="SUPFAM" id="SSF54928">
    <property type="entry name" value="RNA-binding domain, RBD"/>
    <property type="match status" value="1"/>
</dbReference>
<dbReference type="InterPro" id="IPR035967">
    <property type="entry name" value="SWAP/Surp_sf"/>
</dbReference>
<evidence type="ECO:0000256" key="2">
    <source>
        <dbReference type="PROSITE-ProRule" id="PRU00176"/>
    </source>
</evidence>
<dbReference type="SUPFAM" id="SSF109905">
    <property type="entry name" value="Surp module (SWAP domain)"/>
    <property type="match status" value="1"/>
</dbReference>
<dbReference type="InterPro" id="IPR051485">
    <property type="entry name" value="SR-CTD_assoc_factor"/>
</dbReference>
<dbReference type="PANTHER" id="PTHR23140">
    <property type="entry name" value="RNA PROCESSING PROTEIN LD23810P"/>
    <property type="match status" value="1"/>
</dbReference>
<reference evidence="8" key="1">
    <citation type="journal article" date="2018" name="Nat. Microbiol.">
        <title>Leveraging single-cell genomics to expand the fungal tree of life.</title>
        <authorList>
            <person name="Ahrendt S.R."/>
            <person name="Quandt C.A."/>
            <person name="Ciobanu D."/>
            <person name="Clum A."/>
            <person name="Salamov A."/>
            <person name="Andreopoulos B."/>
            <person name="Cheng J.F."/>
            <person name="Woyke T."/>
            <person name="Pelin A."/>
            <person name="Henrissat B."/>
            <person name="Reynolds N.K."/>
            <person name="Benny G.L."/>
            <person name="Smith M.E."/>
            <person name="James T.Y."/>
            <person name="Grigoriev I.V."/>
        </authorList>
    </citation>
    <scope>NUCLEOTIDE SEQUENCE [LARGE SCALE GENOMIC DNA]</scope>
    <source>
        <strain evidence="8">RSA 1356</strain>
    </source>
</reference>
<dbReference type="PROSITE" id="PS50102">
    <property type="entry name" value="RRM"/>
    <property type="match status" value="1"/>
</dbReference>
<evidence type="ECO:0000259" key="5">
    <source>
        <dbReference type="PROSITE" id="PS50128"/>
    </source>
</evidence>
<evidence type="ECO:0000313" key="8">
    <source>
        <dbReference type="Proteomes" id="UP000271241"/>
    </source>
</evidence>
<name>A0A4P9XLZ0_9FUNG</name>
<dbReference type="Gene3D" id="3.30.70.330">
    <property type="match status" value="1"/>
</dbReference>
<dbReference type="PROSITE" id="PS51391">
    <property type="entry name" value="CID"/>
    <property type="match status" value="1"/>
</dbReference>
<feature type="region of interest" description="Disordered" evidence="3">
    <location>
        <begin position="591"/>
        <end position="647"/>
    </location>
</feature>
<keyword evidence="8" id="KW-1185">Reference proteome</keyword>
<dbReference type="Gene3D" id="1.25.40.90">
    <property type="match status" value="1"/>
</dbReference>